<dbReference type="EMBL" id="PFWU01000050">
    <property type="protein sequence ID" value="PJA45077.1"/>
    <property type="molecule type" value="Genomic_DNA"/>
</dbReference>
<organism evidence="8 9">
    <name type="scientific">Candidatus Uhrbacteria bacterium CG_4_9_14_3_um_filter_50_9</name>
    <dbReference type="NCBI Taxonomy" id="1975035"/>
    <lineage>
        <taxon>Bacteria</taxon>
        <taxon>Candidatus Uhriibacteriota</taxon>
    </lineage>
</organism>
<keyword evidence="4 5" id="KW-0131">Cell cycle</keyword>
<keyword evidence="3 5" id="KW-0472">Membrane</keyword>
<dbReference type="NCBIfam" id="TIGR01174">
    <property type="entry name" value="ftsA"/>
    <property type="match status" value="1"/>
</dbReference>
<evidence type="ECO:0000256" key="5">
    <source>
        <dbReference type="HAMAP-Rule" id="MF_02033"/>
    </source>
</evidence>
<dbReference type="Pfam" id="PF02491">
    <property type="entry name" value="SHS2_FTSA"/>
    <property type="match status" value="1"/>
</dbReference>
<dbReference type="InterPro" id="IPR003494">
    <property type="entry name" value="SHS2_FtsA"/>
</dbReference>
<dbReference type="InterPro" id="IPR043129">
    <property type="entry name" value="ATPase_NBD"/>
</dbReference>
<keyword evidence="1 5" id="KW-1003">Cell membrane</keyword>
<feature type="domain" description="SHS2" evidence="7">
    <location>
        <begin position="15"/>
        <end position="207"/>
    </location>
</feature>
<protein>
    <recommendedName>
        <fullName evidence="5 6">Cell division protein FtsA</fullName>
    </recommendedName>
</protein>
<dbReference type="HAMAP" id="MF_02033">
    <property type="entry name" value="FtsA"/>
    <property type="match status" value="1"/>
</dbReference>
<evidence type="ECO:0000256" key="6">
    <source>
        <dbReference type="PIRNR" id="PIRNR003101"/>
    </source>
</evidence>
<name>A0A2M7XB28_9BACT</name>
<dbReference type="GO" id="GO:0032153">
    <property type="term" value="C:cell division site"/>
    <property type="evidence" value="ECO:0007669"/>
    <property type="project" value="UniProtKB-UniRule"/>
</dbReference>
<sequence>MIGQGGPYFMSEEIFTGLDVGTHAVRVAVGKLVPSSEGGEQIHIIGAVEVPSAGVSKGTITNLEDAVSSVSRALEQAERITGLPLNKAWVGINGNHIISQESRGVVGVGRSDGEIRDDDVERSIEAARTVATPTNYEIIHVIPKSFTVDGQRGVKDPVGMNGIRLEVDAIIIQGLGSQIKNLTKAVYRTGLDIEDLVFSILATSEAVVSERQKELGVCVVNIGASTTNMVVYEEGDVLHTAVLPIGCDHVTHDLAIGLKTSIDVAEQVKLQYATCSSDTISKKDEINLAELGAPEEEIVGRKFVADVTEARVQEIFEHVDKELQKIDRSGMLPAGVILTGGGAKLSGILQTAKSTMRLPVSLGTPIGVTSVIDRTGDPAMSTAIGLVLWGYHIRGSGGSSKIGNLFGKMGDMNNVLGGLKKLFNSIKP</sequence>
<evidence type="ECO:0000313" key="9">
    <source>
        <dbReference type="Proteomes" id="UP000229385"/>
    </source>
</evidence>
<evidence type="ECO:0000313" key="8">
    <source>
        <dbReference type="EMBL" id="PJA45077.1"/>
    </source>
</evidence>
<evidence type="ECO:0000256" key="4">
    <source>
        <dbReference type="ARBA" id="ARBA00023306"/>
    </source>
</evidence>
<comment type="caution">
    <text evidence="8">The sequence shown here is derived from an EMBL/GenBank/DDBJ whole genome shotgun (WGS) entry which is preliminary data.</text>
</comment>
<dbReference type="InterPro" id="IPR050696">
    <property type="entry name" value="FtsA/MreB"/>
</dbReference>
<comment type="subcellular location">
    <subcellularLocation>
        <location evidence="5">Cell membrane</location>
        <topology evidence="5">Peripheral membrane protein</topology>
        <orientation evidence="5">Cytoplasmic side</orientation>
    </subcellularLocation>
    <text evidence="5">Localizes to the Z ring in an FtsZ-dependent manner. Targeted to the membrane through a conserved C-terminal amphipathic helix.</text>
</comment>
<dbReference type="Proteomes" id="UP000229385">
    <property type="component" value="Unassembled WGS sequence"/>
</dbReference>
<dbReference type="InterPro" id="IPR020823">
    <property type="entry name" value="Cell_div_FtsA"/>
</dbReference>
<dbReference type="Pfam" id="PF14450">
    <property type="entry name" value="FtsA"/>
    <property type="match status" value="1"/>
</dbReference>
<dbReference type="GO" id="GO:0009898">
    <property type="term" value="C:cytoplasmic side of plasma membrane"/>
    <property type="evidence" value="ECO:0007669"/>
    <property type="project" value="UniProtKB-UniRule"/>
</dbReference>
<keyword evidence="2 5" id="KW-0132">Cell division</keyword>
<dbReference type="AlphaFoldDB" id="A0A2M7XB28"/>
<dbReference type="PIRSF" id="PIRSF003101">
    <property type="entry name" value="FtsA"/>
    <property type="match status" value="1"/>
</dbReference>
<gene>
    <name evidence="5 8" type="primary">ftsA</name>
    <name evidence="8" type="ORF">CO174_05120</name>
</gene>
<evidence type="ECO:0000256" key="1">
    <source>
        <dbReference type="ARBA" id="ARBA00022475"/>
    </source>
</evidence>
<comment type="similarity">
    <text evidence="5 6">Belongs to the FtsA/MreB family.</text>
</comment>
<evidence type="ECO:0000256" key="2">
    <source>
        <dbReference type="ARBA" id="ARBA00022618"/>
    </source>
</evidence>
<reference evidence="9" key="1">
    <citation type="submission" date="2017-09" db="EMBL/GenBank/DDBJ databases">
        <title>Depth-based differentiation of microbial function through sediment-hosted aquifers and enrichment of novel symbionts in the deep terrestrial subsurface.</title>
        <authorList>
            <person name="Probst A.J."/>
            <person name="Ladd B."/>
            <person name="Jarett J.K."/>
            <person name="Geller-Mcgrath D.E."/>
            <person name="Sieber C.M.K."/>
            <person name="Emerson J.B."/>
            <person name="Anantharaman K."/>
            <person name="Thomas B.C."/>
            <person name="Malmstrom R."/>
            <person name="Stieglmeier M."/>
            <person name="Klingl A."/>
            <person name="Woyke T."/>
            <person name="Ryan C.M."/>
            <person name="Banfield J.F."/>
        </authorList>
    </citation>
    <scope>NUCLEOTIDE SEQUENCE [LARGE SCALE GENOMIC DNA]</scope>
</reference>
<dbReference type="GO" id="GO:0043093">
    <property type="term" value="P:FtsZ-dependent cytokinesis"/>
    <property type="evidence" value="ECO:0007669"/>
    <property type="project" value="UniProtKB-UniRule"/>
</dbReference>
<dbReference type="PANTHER" id="PTHR32432">
    <property type="entry name" value="CELL DIVISION PROTEIN FTSA-RELATED"/>
    <property type="match status" value="1"/>
</dbReference>
<dbReference type="SMART" id="SM00842">
    <property type="entry name" value="FtsA"/>
    <property type="match status" value="1"/>
</dbReference>
<dbReference type="SUPFAM" id="SSF53067">
    <property type="entry name" value="Actin-like ATPase domain"/>
    <property type="match status" value="2"/>
</dbReference>
<dbReference type="CDD" id="cd24048">
    <property type="entry name" value="ASKHA_NBD_FtsA"/>
    <property type="match status" value="1"/>
</dbReference>
<evidence type="ECO:0000256" key="3">
    <source>
        <dbReference type="ARBA" id="ARBA00023136"/>
    </source>
</evidence>
<dbReference type="Gene3D" id="3.30.1490.110">
    <property type="match status" value="1"/>
</dbReference>
<comment type="subunit">
    <text evidence="5">Self-interacts. Interacts with FtsZ.</text>
</comment>
<evidence type="ECO:0000259" key="7">
    <source>
        <dbReference type="SMART" id="SM00842"/>
    </source>
</evidence>
<accession>A0A2M7XB28</accession>
<dbReference type="Gene3D" id="3.30.420.40">
    <property type="match status" value="1"/>
</dbReference>
<proteinExistence type="inferred from homology"/>
<dbReference type="PANTHER" id="PTHR32432:SF4">
    <property type="entry name" value="CELL DIVISION PROTEIN FTSA"/>
    <property type="match status" value="1"/>
</dbReference>
<comment type="function">
    <text evidence="5 6">Cell division protein that is involved in the assembly of the Z ring. May serve as a membrane anchor for the Z ring.</text>
</comment>